<dbReference type="GO" id="GO:0007155">
    <property type="term" value="P:cell adhesion"/>
    <property type="evidence" value="ECO:0007669"/>
    <property type="project" value="TreeGrafter"/>
</dbReference>
<reference evidence="5 6" key="1">
    <citation type="journal article" date="2020" name="Nature">
        <title>Six reference-quality genomes reveal evolution of bat adaptations.</title>
        <authorList>
            <person name="Jebb D."/>
            <person name="Huang Z."/>
            <person name="Pippel M."/>
            <person name="Hughes G.M."/>
            <person name="Lavrichenko K."/>
            <person name="Devanna P."/>
            <person name="Winkler S."/>
            <person name="Jermiin L.S."/>
            <person name="Skirmuntt E.C."/>
            <person name="Katzourakis A."/>
            <person name="Burkitt-Gray L."/>
            <person name="Ray D.A."/>
            <person name="Sullivan K.A.M."/>
            <person name="Roscito J.G."/>
            <person name="Kirilenko B.M."/>
            <person name="Davalos L.M."/>
            <person name="Corthals A.P."/>
            <person name="Power M.L."/>
            <person name="Jones G."/>
            <person name="Ransome R.D."/>
            <person name="Dechmann D.K.N."/>
            <person name="Locatelli A.G."/>
            <person name="Puechmaille S.J."/>
            <person name="Fedrigo O."/>
            <person name="Jarvis E.D."/>
            <person name="Hiller M."/>
            <person name="Vernes S.C."/>
            <person name="Myers E.W."/>
            <person name="Teeling E.C."/>
        </authorList>
    </citation>
    <scope>NUCLEOTIDE SEQUENCE [LARGE SCALE GENOMIC DNA]</scope>
    <source>
        <strain evidence="5">Bat1K_MPI-CBG_1</strain>
    </source>
</reference>
<evidence type="ECO:0000256" key="3">
    <source>
        <dbReference type="ARBA" id="ARBA00022989"/>
    </source>
</evidence>
<dbReference type="SUPFAM" id="SSF48726">
    <property type="entry name" value="Immunoglobulin"/>
    <property type="match status" value="2"/>
</dbReference>
<dbReference type="GO" id="GO:0030246">
    <property type="term" value="F:carbohydrate binding"/>
    <property type="evidence" value="ECO:0007669"/>
    <property type="project" value="UniProtKB-KW"/>
</dbReference>
<evidence type="ECO:0000313" key="6">
    <source>
        <dbReference type="Proteomes" id="UP000664940"/>
    </source>
</evidence>
<keyword evidence="4" id="KW-0472">Membrane</keyword>
<evidence type="ECO:0000313" key="5">
    <source>
        <dbReference type="EMBL" id="KAF6079395.1"/>
    </source>
</evidence>
<comment type="subcellular location">
    <subcellularLocation>
        <location evidence="1">Membrane</location>
        <topology evidence="1">Single-pass membrane protein</topology>
    </subcellularLocation>
</comment>
<evidence type="ECO:0000256" key="2">
    <source>
        <dbReference type="ARBA" id="ARBA00022692"/>
    </source>
</evidence>
<comment type="caution">
    <text evidence="5">The sequence shown here is derived from an EMBL/GenBank/DDBJ whole genome shotgun (WGS) entry which is preliminary data.</text>
</comment>
<dbReference type="Proteomes" id="UP000664940">
    <property type="component" value="Unassembled WGS sequence"/>
</dbReference>
<dbReference type="PANTHER" id="PTHR12035">
    <property type="entry name" value="SIALIC ACID BINDING IMMUNOGLOBULIN-LIKE LECTIN"/>
    <property type="match status" value="1"/>
</dbReference>
<dbReference type="InterPro" id="IPR036179">
    <property type="entry name" value="Ig-like_dom_sf"/>
</dbReference>
<evidence type="ECO:0000256" key="4">
    <source>
        <dbReference type="ARBA" id="ARBA00023136"/>
    </source>
</evidence>
<keyword evidence="3" id="KW-1133">Transmembrane helix</keyword>
<dbReference type="Gene3D" id="2.60.40.10">
    <property type="entry name" value="Immunoglobulins"/>
    <property type="match status" value="1"/>
</dbReference>
<dbReference type="AlphaFoldDB" id="A0A833YP62"/>
<keyword evidence="5" id="KW-0430">Lectin</keyword>
<organism evidence="5 6">
    <name type="scientific">Phyllostomus discolor</name>
    <name type="common">pale spear-nosed bat</name>
    <dbReference type="NCBI Taxonomy" id="89673"/>
    <lineage>
        <taxon>Eukaryota</taxon>
        <taxon>Metazoa</taxon>
        <taxon>Chordata</taxon>
        <taxon>Craniata</taxon>
        <taxon>Vertebrata</taxon>
        <taxon>Euteleostomi</taxon>
        <taxon>Mammalia</taxon>
        <taxon>Eutheria</taxon>
        <taxon>Laurasiatheria</taxon>
        <taxon>Chiroptera</taxon>
        <taxon>Yangochiroptera</taxon>
        <taxon>Phyllostomidae</taxon>
        <taxon>Phyllostominae</taxon>
        <taxon>Phyllostomus</taxon>
    </lineage>
</organism>
<name>A0A833YP62_9CHIR</name>
<gene>
    <name evidence="5" type="ORF">HJG60_017259</name>
</gene>
<proteinExistence type="predicted"/>
<dbReference type="InterPro" id="IPR013783">
    <property type="entry name" value="Ig-like_fold"/>
</dbReference>
<protein>
    <submittedName>
        <fullName evidence="5">Sialic acid binding Ig like lectin 10</fullName>
    </submittedName>
</protein>
<dbReference type="PANTHER" id="PTHR12035:SF42">
    <property type="entry name" value="IG-LIKE DOMAIN-CONTAINING PROTEIN"/>
    <property type="match status" value="1"/>
</dbReference>
<sequence length="127" mass="13497">MEHEGEFICEASNPLGSLQVSLHLSVRYPPRLLGHSCSWEDEGLRCSCSSRAQPAPSLRWRLGEALLEGNHGNDSYTVTSSSAGPWANSSLSLRTGLSAGLRLSCEAENVHGAQRASVLLLPGQGPA</sequence>
<dbReference type="GO" id="GO:0033691">
    <property type="term" value="F:sialic acid binding"/>
    <property type="evidence" value="ECO:0007669"/>
    <property type="project" value="TreeGrafter"/>
</dbReference>
<keyword evidence="2" id="KW-0812">Transmembrane</keyword>
<accession>A0A833YP62</accession>
<evidence type="ECO:0000256" key="1">
    <source>
        <dbReference type="ARBA" id="ARBA00004167"/>
    </source>
</evidence>
<dbReference type="GO" id="GO:0005886">
    <property type="term" value="C:plasma membrane"/>
    <property type="evidence" value="ECO:0007669"/>
    <property type="project" value="TreeGrafter"/>
</dbReference>
<dbReference type="EMBL" id="JABVXQ010000014">
    <property type="protein sequence ID" value="KAF6079395.1"/>
    <property type="molecule type" value="Genomic_DNA"/>
</dbReference>
<dbReference type="InterPro" id="IPR051036">
    <property type="entry name" value="SIGLEC"/>
</dbReference>